<dbReference type="PANTHER" id="PTHR46641">
    <property type="entry name" value="FMRFAMIDE RECEPTOR-RELATED"/>
    <property type="match status" value="1"/>
</dbReference>
<keyword evidence="5 6" id="KW-0472">Membrane</keyword>
<evidence type="ECO:0000256" key="5">
    <source>
        <dbReference type="ARBA" id="ARBA00023136"/>
    </source>
</evidence>
<accession>A0A1D2N3J5</accession>
<feature type="domain" description="G-protein coupled receptors family 1 profile" evidence="7">
    <location>
        <begin position="89"/>
        <end position="314"/>
    </location>
</feature>
<feature type="transmembrane region" description="Helical" evidence="6">
    <location>
        <begin position="192"/>
        <end position="213"/>
    </location>
</feature>
<dbReference type="Gene3D" id="1.20.1070.10">
    <property type="entry name" value="Rhodopsin 7-helix transmembrane proteins"/>
    <property type="match status" value="2"/>
</dbReference>
<gene>
    <name evidence="8" type="ORF">Ocin01_06811</name>
</gene>
<protein>
    <submittedName>
        <fullName evidence="8">FMRFamide receptor</fullName>
    </submittedName>
</protein>
<feature type="transmembrane region" description="Helical" evidence="6">
    <location>
        <begin position="147"/>
        <end position="171"/>
    </location>
</feature>
<dbReference type="InterPro" id="IPR017452">
    <property type="entry name" value="GPCR_Rhodpsn_7TM"/>
</dbReference>
<organism evidence="8 9">
    <name type="scientific">Orchesella cincta</name>
    <name type="common">Springtail</name>
    <name type="synonym">Podura cincta</name>
    <dbReference type="NCBI Taxonomy" id="48709"/>
    <lineage>
        <taxon>Eukaryota</taxon>
        <taxon>Metazoa</taxon>
        <taxon>Ecdysozoa</taxon>
        <taxon>Arthropoda</taxon>
        <taxon>Hexapoda</taxon>
        <taxon>Collembola</taxon>
        <taxon>Entomobryomorpha</taxon>
        <taxon>Entomobryoidea</taxon>
        <taxon>Orchesellidae</taxon>
        <taxon>Orchesellinae</taxon>
        <taxon>Orchesella</taxon>
    </lineage>
</organism>
<sequence>MYNLTNSIEEEVLVVLPYIFCLLLDLPFNEEHGDYRDCSLSNITYCVKCPVTAMFQLGGSISDPSSLGHKVCILIWLLILLFGIFGIVTNLIIIWILKRQSCFKAFDVLLLALAIFDLICSTMTIAAATGIVTFFQNWGRGPGTLNWVYLTFLTSLLGRTGSTCITVVIAAERYFFIANPAKSGTVMTPFKAKMLSLLVLGIAILLSIPRFSSWKINLKKRELQVTRRKDVRAVQVFIPVIIFHFLCTIVPISHYMVMKFNQVIYREQNLAMLFSLTVNSSVNLPIYYLRASTFRKEARAILFNLIHRRQSRAV</sequence>
<feature type="transmembrane region" description="Helical" evidence="6">
    <location>
        <begin position="109"/>
        <end position="135"/>
    </location>
</feature>
<dbReference type="PANTHER" id="PTHR46641:SF2">
    <property type="entry name" value="FMRFAMIDE RECEPTOR"/>
    <property type="match status" value="1"/>
</dbReference>
<dbReference type="PRINTS" id="PR00237">
    <property type="entry name" value="GPCRRHODOPSN"/>
</dbReference>
<comment type="subcellular location">
    <subcellularLocation>
        <location evidence="1">Membrane</location>
    </subcellularLocation>
</comment>
<dbReference type="InterPro" id="IPR052954">
    <property type="entry name" value="GPCR-Ligand_Int"/>
</dbReference>
<evidence type="ECO:0000259" key="7">
    <source>
        <dbReference type="PROSITE" id="PS50262"/>
    </source>
</evidence>
<keyword evidence="4 6" id="KW-1133">Transmembrane helix</keyword>
<evidence type="ECO:0000256" key="4">
    <source>
        <dbReference type="ARBA" id="ARBA00022989"/>
    </source>
</evidence>
<keyword evidence="9" id="KW-1185">Reference proteome</keyword>
<keyword evidence="8" id="KW-0675">Receptor</keyword>
<proteinExistence type="inferred from homology"/>
<comment type="caution">
    <text evidence="8">The sequence shown here is derived from an EMBL/GenBank/DDBJ whole genome shotgun (WGS) entry which is preliminary data.</text>
</comment>
<comment type="similarity">
    <text evidence="2">Belongs to the G-protein coupled receptor 1 family.</text>
</comment>
<evidence type="ECO:0000256" key="1">
    <source>
        <dbReference type="ARBA" id="ARBA00004370"/>
    </source>
</evidence>
<evidence type="ECO:0000313" key="8">
    <source>
        <dbReference type="EMBL" id="ODM99857.1"/>
    </source>
</evidence>
<dbReference type="AlphaFoldDB" id="A0A1D2N3J5"/>
<evidence type="ECO:0000256" key="3">
    <source>
        <dbReference type="ARBA" id="ARBA00022692"/>
    </source>
</evidence>
<name>A0A1D2N3J5_ORCCI</name>
<keyword evidence="3 6" id="KW-0812">Transmembrane</keyword>
<evidence type="ECO:0000256" key="6">
    <source>
        <dbReference type="SAM" id="Phobius"/>
    </source>
</evidence>
<dbReference type="SUPFAM" id="SSF81321">
    <property type="entry name" value="Family A G protein-coupled receptor-like"/>
    <property type="match status" value="1"/>
</dbReference>
<feature type="transmembrane region" description="Helical" evidence="6">
    <location>
        <begin position="270"/>
        <end position="289"/>
    </location>
</feature>
<dbReference type="PROSITE" id="PS50262">
    <property type="entry name" value="G_PROTEIN_RECEP_F1_2"/>
    <property type="match status" value="1"/>
</dbReference>
<dbReference type="EMBL" id="LJIJ01000251">
    <property type="protein sequence ID" value="ODM99857.1"/>
    <property type="molecule type" value="Genomic_DNA"/>
</dbReference>
<reference evidence="8 9" key="1">
    <citation type="journal article" date="2016" name="Genome Biol. Evol.">
        <title>Gene Family Evolution Reflects Adaptation to Soil Environmental Stressors in the Genome of the Collembolan Orchesella cincta.</title>
        <authorList>
            <person name="Faddeeva-Vakhrusheva A."/>
            <person name="Derks M.F."/>
            <person name="Anvar S.Y."/>
            <person name="Agamennone V."/>
            <person name="Suring W."/>
            <person name="Smit S."/>
            <person name="van Straalen N.M."/>
            <person name="Roelofs D."/>
        </authorList>
    </citation>
    <scope>NUCLEOTIDE SEQUENCE [LARGE SCALE GENOMIC DNA]</scope>
    <source>
        <tissue evidence="8">Mixed pool</tissue>
    </source>
</reference>
<dbReference type="GO" id="GO:0016020">
    <property type="term" value="C:membrane"/>
    <property type="evidence" value="ECO:0007669"/>
    <property type="project" value="UniProtKB-SubCell"/>
</dbReference>
<evidence type="ECO:0000256" key="2">
    <source>
        <dbReference type="ARBA" id="ARBA00010663"/>
    </source>
</evidence>
<dbReference type="Proteomes" id="UP000094527">
    <property type="component" value="Unassembled WGS sequence"/>
</dbReference>
<dbReference type="STRING" id="48709.A0A1D2N3J5"/>
<dbReference type="GO" id="GO:0004930">
    <property type="term" value="F:G protein-coupled receptor activity"/>
    <property type="evidence" value="ECO:0007669"/>
    <property type="project" value="InterPro"/>
</dbReference>
<dbReference type="Pfam" id="PF00001">
    <property type="entry name" value="7tm_1"/>
    <property type="match status" value="1"/>
</dbReference>
<evidence type="ECO:0000313" key="9">
    <source>
        <dbReference type="Proteomes" id="UP000094527"/>
    </source>
</evidence>
<dbReference type="InterPro" id="IPR000276">
    <property type="entry name" value="GPCR_Rhodpsn"/>
</dbReference>
<feature type="transmembrane region" description="Helical" evidence="6">
    <location>
        <begin position="73"/>
        <end position="97"/>
    </location>
</feature>
<feature type="transmembrane region" description="Helical" evidence="6">
    <location>
        <begin position="233"/>
        <end position="258"/>
    </location>
</feature>